<dbReference type="Proteomes" id="UP000245523">
    <property type="component" value="Unassembled WGS sequence"/>
</dbReference>
<accession>A0ABX5LJR8</accession>
<dbReference type="EMBL" id="QGHD01000020">
    <property type="protein sequence ID" value="PWK94764.1"/>
    <property type="molecule type" value="Genomic_DNA"/>
</dbReference>
<reference evidence="1 2" key="1">
    <citation type="submission" date="2018-05" db="EMBL/GenBank/DDBJ databases">
        <title>Animal gut microbial communities from fecal samples from Wisconsin, USA.</title>
        <authorList>
            <person name="Neumann A."/>
        </authorList>
    </citation>
    <scope>NUCLEOTIDE SEQUENCE [LARGE SCALE GENOMIC DNA]</scope>
    <source>
        <strain evidence="1 2">UWS4</strain>
    </source>
</reference>
<sequence length="64" mass="6902">MTDLLYEKETAFRKGEKAGIARGAAAGALNKARKMAKNLLKLKKLSISEIAVVSGLSEAEIRKL</sequence>
<evidence type="ECO:0000313" key="2">
    <source>
        <dbReference type="Proteomes" id="UP000245523"/>
    </source>
</evidence>
<evidence type="ECO:0000313" key="1">
    <source>
        <dbReference type="EMBL" id="PWK94764.1"/>
    </source>
</evidence>
<gene>
    <name evidence="1" type="ORF">B0H50_1205</name>
</gene>
<keyword evidence="2" id="KW-1185">Reference proteome</keyword>
<evidence type="ECO:0008006" key="3">
    <source>
        <dbReference type="Google" id="ProtNLM"/>
    </source>
</evidence>
<protein>
    <recommendedName>
        <fullName evidence="3">Transposase/invertase (TIGR01784 family)</fullName>
    </recommendedName>
</protein>
<name>A0ABX5LJR8_9BACT</name>
<dbReference type="RefSeq" id="WP_106199089.1">
    <property type="nucleotide sequence ID" value="NZ_JAXEIU010000027.1"/>
</dbReference>
<proteinExistence type="predicted"/>
<comment type="caution">
    <text evidence="1">The sequence shown here is derived from an EMBL/GenBank/DDBJ whole genome shotgun (WGS) entry which is preliminary data.</text>
</comment>
<organism evidence="1 2">
    <name type="scientific">Hallerella porci</name>
    <dbReference type="NCBI Taxonomy" id="1945871"/>
    <lineage>
        <taxon>Bacteria</taxon>
        <taxon>Pseudomonadati</taxon>
        <taxon>Fibrobacterota</taxon>
        <taxon>Fibrobacteria</taxon>
        <taxon>Fibrobacterales</taxon>
        <taxon>Fibrobacteraceae</taxon>
        <taxon>Hallerella</taxon>
    </lineage>
</organism>